<comment type="caution">
    <text evidence="3">The sequence shown here is derived from an EMBL/GenBank/DDBJ whole genome shotgun (WGS) entry which is preliminary data.</text>
</comment>
<accession>A0ABR2N5G5</accession>
<reference evidence="3 4" key="1">
    <citation type="journal article" date="2022" name="Nat. Plants">
        <title>Genomes of leafy and leafless Platanthera orchids illuminate the evolution of mycoheterotrophy.</title>
        <authorList>
            <person name="Li M.H."/>
            <person name="Liu K.W."/>
            <person name="Li Z."/>
            <person name="Lu H.C."/>
            <person name="Ye Q.L."/>
            <person name="Zhang D."/>
            <person name="Wang J.Y."/>
            <person name="Li Y.F."/>
            <person name="Zhong Z.M."/>
            <person name="Liu X."/>
            <person name="Yu X."/>
            <person name="Liu D.K."/>
            <person name="Tu X.D."/>
            <person name="Liu B."/>
            <person name="Hao Y."/>
            <person name="Liao X.Y."/>
            <person name="Jiang Y.T."/>
            <person name="Sun W.H."/>
            <person name="Chen J."/>
            <person name="Chen Y.Q."/>
            <person name="Ai Y."/>
            <person name="Zhai J.W."/>
            <person name="Wu S.S."/>
            <person name="Zhou Z."/>
            <person name="Hsiao Y.Y."/>
            <person name="Wu W.L."/>
            <person name="Chen Y.Y."/>
            <person name="Lin Y.F."/>
            <person name="Hsu J.L."/>
            <person name="Li C.Y."/>
            <person name="Wang Z.W."/>
            <person name="Zhao X."/>
            <person name="Zhong W.Y."/>
            <person name="Ma X.K."/>
            <person name="Ma L."/>
            <person name="Huang J."/>
            <person name="Chen G.Z."/>
            <person name="Huang M.Z."/>
            <person name="Huang L."/>
            <person name="Peng D.H."/>
            <person name="Luo Y.B."/>
            <person name="Zou S.Q."/>
            <person name="Chen S.P."/>
            <person name="Lan S."/>
            <person name="Tsai W.C."/>
            <person name="Van de Peer Y."/>
            <person name="Liu Z.J."/>
        </authorList>
    </citation>
    <scope>NUCLEOTIDE SEQUENCE [LARGE SCALE GENOMIC DNA]</scope>
    <source>
        <strain evidence="3">Lor288</strain>
    </source>
</reference>
<sequence>MEEKEGAVAEAKKTLAEIYNGIPDDSVDLTFNYLAILNDRKPKNTADQGSMEAIAVSDHSPEIRGSSAITHDGGEHNNRELEYEEINRTTCSGSKGREEINHQPRCGIPHSNICALCSSYLRILRHRCLVCGRVYCRNCVGIGMGKMTEGRKCKDCLGRRFSQRYIKSAGSFGCCIWYPSEVQQQELTWAEMGPSRKYSSGLESGPQKPKARNGPAFIVTMSPGFSSGSQGIGLSGK</sequence>
<dbReference type="InterPro" id="IPR053057">
    <property type="entry name" value="XLG_GTP-binding"/>
</dbReference>
<dbReference type="Proteomes" id="UP001412067">
    <property type="component" value="Unassembled WGS sequence"/>
</dbReference>
<evidence type="ECO:0000313" key="3">
    <source>
        <dbReference type="EMBL" id="KAK8971365.1"/>
    </source>
</evidence>
<proteinExistence type="predicted"/>
<dbReference type="EMBL" id="JBBWWR010000001">
    <property type="protein sequence ID" value="KAK8971365.1"/>
    <property type="molecule type" value="Genomic_DNA"/>
</dbReference>
<dbReference type="SUPFAM" id="SSF57903">
    <property type="entry name" value="FYVE/PHD zinc finger"/>
    <property type="match status" value="1"/>
</dbReference>
<name>A0ABR2N5G5_9ASPA</name>
<evidence type="ECO:0000256" key="2">
    <source>
        <dbReference type="ARBA" id="ARBA00022833"/>
    </source>
</evidence>
<keyword evidence="4" id="KW-1185">Reference proteome</keyword>
<evidence type="ECO:0000256" key="1">
    <source>
        <dbReference type="ARBA" id="ARBA00022771"/>
    </source>
</evidence>
<dbReference type="InterPro" id="IPR011011">
    <property type="entry name" value="Znf_FYVE_PHD"/>
</dbReference>
<gene>
    <name evidence="3" type="ORF">KSP40_PGU022784</name>
</gene>
<dbReference type="CDD" id="cd00065">
    <property type="entry name" value="FYVE_like_SF"/>
    <property type="match status" value="1"/>
</dbReference>
<keyword evidence="1" id="KW-0863">Zinc-finger</keyword>
<keyword evidence="1" id="KW-0479">Metal-binding</keyword>
<dbReference type="PANTHER" id="PTHR36486">
    <property type="entry name" value="OS01G0977800 PROTEIN"/>
    <property type="match status" value="1"/>
</dbReference>
<keyword evidence="2" id="KW-0862">Zinc</keyword>
<protein>
    <recommendedName>
        <fullName evidence="5">FYVE-type domain-containing protein</fullName>
    </recommendedName>
</protein>
<evidence type="ECO:0008006" key="5">
    <source>
        <dbReference type="Google" id="ProtNLM"/>
    </source>
</evidence>
<evidence type="ECO:0000313" key="4">
    <source>
        <dbReference type="Proteomes" id="UP001412067"/>
    </source>
</evidence>
<dbReference type="PANTHER" id="PTHR36486:SF2">
    <property type="entry name" value="OS01G0977800 PROTEIN"/>
    <property type="match status" value="1"/>
</dbReference>
<organism evidence="3 4">
    <name type="scientific">Platanthera guangdongensis</name>
    <dbReference type="NCBI Taxonomy" id="2320717"/>
    <lineage>
        <taxon>Eukaryota</taxon>
        <taxon>Viridiplantae</taxon>
        <taxon>Streptophyta</taxon>
        <taxon>Embryophyta</taxon>
        <taxon>Tracheophyta</taxon>
        <taxon>Spermatophyta</taxon>
        <taxon>Magnoliopsida</taxon>
        <taxon>Liliopsida</taxon>
        <taxon>Asparagales</taxon>
        <taxon>Orchidaceae</taxon>
        <taxon>Orchidoideae</taxon>
        <taxon>Orchideae</taxon>
        <taxon>Orchidinae</taxon>
        <taxon>Platanthera</taxon>
    </lineage>
</organism>